<feature type="compositionally biased region" description="Polar residues" evidence="1">
    <location>
        <begin position="196"/>
        <end position="218"/>
    </location>
</feature>
<dbReference type="EMBL" id="JADFTS010000003">
    <property type="protein sequence ID" value="KAF9612774.1"/>
    <property type="molecule type" value="Genomic_DNA"/>
</dbReference>
<proteinExistence type="predicted"/>
<evidence type="ECO:0000259" key="2">
    <source>
        <dbReference type="Pfam" id="PF12776"/>
    </source>
</evidence>
<keyword evidence="4" id="KW-1185">Reference proteome</keyword>
<dbReference type="Pfam" id="PF12776">
    <property type="entry name" value="Myb_DNA-bind_3"/>
    <property type="match status" value="1"/>
</dbReference>
<feature type="compositionally biased region" description="Low complexity" evidence="1">
    <location>
        <begin position="1"/>
        <end position="12"/>
    </location>
</feature>
<reference evidence="3 4" key="1">
    <citation type="submission" date="2020-10" db="EMBL/GenBank/DDBJ databases">
        <title>The Coptis chinensis genome and diversification of protoberbering-type alkaloids.</title>
        <authorList>
            <person name="Wang B."/>
            <person name="Shu S."/>
            <person name="Song C."/>
            <person name="Liu Y."/>
        </authorList>
    </citation>
    <scope>NUCLEOTIDE SEQUENCE [LARGE SCALE GENOMIC DNA]</scope>
    <source>
        <strain evidence="3">HL-2020</strain>
        <tissue evidence="3">Leaf</tissue>
    </source>
</reference>
<evidence type="ECO:0000313" key="3">
    <source>
        <dbReference type="EMBL" id="KAF9612774.1"/>
    </source>
</evidence>
<dbReference type="PANTHER" id="PTHR46929">
    <property type="entry name" value="EXPRESSED PROTEIN"/>
    <property type="match status" value="1"/>
</dbReference>
<protein>
    <recommendedName>
        <fullName evidence="2">Myb/SANT-like domain-containing protein</fullName>
    </recommendedName>
</protein>
<comment type="caution">
    <text evidence="3">The sequence shown here is derived from an EMBL/GenBank/DDBJ whole genome shotgun (WGS) entry which is preliminary data.</text>
</comment>
<dbReference type="Proteomes" id="UP000631114">
    <property type="component" value="Unassembled WGS sequence"/>
</dbReference>
<organism evidence="3 4">
    <name type="scientific">Coptis chinensis</name>
    <dbReference type="NCBI Taxonomy" id="261450"/>
    <lineage>
        <taxon>Eukaryota</taxon>
        <taxon>Viridiplantae</taxon>
        <taxon>Streptophyta</taxon>
        <taxon>Embryophyta</taxon>
        <taxon>Tracheophyta</taxon>
        <taxon>Spermatophyta</taxon>
        <taxon>Magnoliopsida</taxon>
        <taxon>Ranunculales</taxon>
        <taxon>Ranunculaceae</taxon>
        <taxon>Coptidoideae</taxon>
        <taxon>Coptis</taxon>
    </lineage>
</organism>
<dbReference type="AlphaFoldDB" id="A0A835M3L8"/>
<evidence type="ECO:0000313" key="4">
    <source>
        <dbReference type="Proteomes" id="UP000631114"/>
    </source>
</evidence>
<accession>A0A835M3L8</accession>
<feature type="region of interest" description="Disordered" evidence="1">
    <location>
        <begin position="192"/>
        <end position="236"/>
    </location>
</feature>
<feature type="region of interest" description="Disordered" evidence="1">
    <location>
        <begin position="482"/>
        <end position="502"/>
    </location>
</feature>
<evidence type="ECO:0000256" key="1">
    <source>
        <dbReference type="SAM" id="MobiDB-lite"/>
    </source>
</evidence>
<feature type="domain" description="Myb/SANT-like" evidence="2">
    <location>
        <begin position="24"/>
        <end position="119"/>
    </location>
</feature>
<sequence length="502" mass="55971">MTTQATPQTPQAPRRDRSKGRLVWTQSMDDVMLEVFLEHLAKGLRGTGGWKKEITFFAVTEAMRDQLGFAIDIEHVENRIKTKRAAVKSFKDLRSFSHSGFGWNPDTMMIESDASVWADAIKANLKKKTYKGKQIPRLLEWVEVLGDNIACGDIQKTGLTVDEDATVASEMDMSSQVQYSDTFLREGMRIHVDNFPPTNNEGGGSHTATSQPSSQSARPNKLPQKKRKSMEGQTLCQAETPSAQKLESATQNSITISVLLLYLLVNLASAHSLMSRPYYFAYISDMRGTPYVSTALLVNENCVEKEDKEVVKCGTEIISRDRIEKSLPLNSTWLLGGVDRYGLQTGATWPLGGGSSSSGFSHINNTNSLAIPSGWRTGDWICNCGFHNYYLALAIDLYFLIPSCYFGQCKKCDASLPSVMTSSMMNTNRHRMFPSHGTKRLASEEFYGEWENKRLNAGDINNHFLKYRQINDLHTGAMSILAPGNDRHPGPYPYRNGSSITP</sequence>
<gene>
    <name evidence="3" type="ORF">IFM89_003784</name>
</gene>
<dbReference type="InterPro" id="IPR024752">
    <property type="entry name" value="Myb/SANT-like_dom"/>
</dbReference>
<dbReference type="PANTHER" id="PTHR46929:SF3">
    <property type="entry name" value="MYB_SANT-LIKE DOMAIN-CONTAINING PROTEIN"/>
    <property type="match status" value="1"/>
</dbReference>
<feature type="region of interest" description="Disordered" evidence="1">
    <location>
        <begin position="1"/>
        <end position="20"/>
    </location>
</feature>
<name>A0A835M3L8_9MAGN</name>